<dbReference type="Pfam" id="PF00353">
    <property type="entry name" value="HemolysinCabind"/>
    <property type="match status" value="3"/>
</dbReference>
<dbReference type="Gene3D" id="2.150.10.10">
    <property type="entry name" value="Serralysin-like metalloprotease, C-terminal"/>
    <property type="match status" value="2"/>
</dbReference>
<dbReference type="InterPro" id="IPR001343">
    <property type="entry name" value="Hemolysn_Ca-bd"/>
</dbReference>
<dbReference type="PROSITE" id="PS00330">
    <property type="entry name" value="HEMOLYSIN_CALCIUM"/>
    <property type="match status" value="3"/>
</dbReference>
<proteinExistence type="predicted"/>
<dbReference type="PANTHER" id="PTHR38340">
    <property type="entry name" value="S-LAYER PROTEIN"/>
    <property type="match status" value="1"/>
</dbReference>
<sequence length="447" mass="47093">MPTAVRRSCGIDGSAISTGDGNMNRFAHLPVAETLESRRFMDATLVGGELLITGTEAKDTITVSLDANDPEQLSVKVNKTTYQFPLAEVDTISIEALGGNDKVVVLGNQGAIYTSVKVEGGSGNDVITGGTGNDMLVGGDGNDTINGGDGDDFLFGDAGNDKLTGGSANDYVDGGNGNDSLTGGLNDDTLLAGDGKDKLDAGTGDDNVDGGTGKDAIKTGTGEDAIAEDSTNLKEVKDRGDADADYTLGELTEELSELHEMVVPGSTVFRCELADGLMTLYYRFGEDPTAYKTVLDVSNVADGAPLRDNVNLVSREVSTSELRDSAVAVFNARVPNLGILSFKSVGNGYSGTLGEGAEEIRYRDIYGTIQLMSTDDIVWTLDEAEEDLDNDGIFDNYGQQNEGGIPLDPSWTPFPSGDGRTLYQDLQGNWFEPGNDGLFYPHFSGGQ</sequence>
<dbReference type="Proteomes" id="UP000593765">
    <property type="component" value="Chromosome"/>
</dbReference>
<protein>
    <recommendedName>
        <fullName evidence="6">Calcium-binding protein</fullName>
    </recommendedName>
</protein>
<dbReference type="PRINTS" id="PR00313">
    <property type="entry name" value="CABNDNGRPT"/>
</dbReference>
<dbReference type="PANTHER" id="PTHR38340:SF1">
    <property type="entry name" value="S-LAYER PROTEIN"/>
    <property type="match status" value="1"/>
</dbReference>
<organism evidence="4 5">
    <name type="scientific">Humisphaera borealis</name>
    <dbReference type="NCBI Taxonomy" id="2807512"/>
    <lineage>
        <taxon>Bacteria</taxon>
        <taxon>Pseudomonadati</taxon>
        <taxon>Planctomycetota</taxon>
        <taxon>Phycisphaerae</taxon>
        <taxon>Tepidisphaerales</taxon>
        <taxon>Tepidisphaeraceae</taxon>
        <taxon>Humisphaera</taxon>
    </lineage>
</organism>
<reference evidence="4 5" key="1">
    <citation type="submission" date="2020-10" db="EMBL/GenBank/DDBJ databases">
        <title>Wide distribution of Phycisphaera-like planctomycetes from WD2101 soil group in peatlands and genome analysis of the first cultivated representative.</title>
        <authorList>
            <person name="Dedysh S.N."/>
            <person name="Beletsky A.V."/>
            <person name="Ivanova A."/>
            <person name="Kulichevskaya I.S."/>
            <person name="Suzina N.E."/>
            <person name="Philippov D.A."/>
            <person name="Rakitin A.L."/>
            <person name="Mardanov A.V."/>
            <person name="Ravin N.V."/>
        </authorList>
    </citation>
    <scope>NUCLEOTIDE SEQUENCE [LARGE SCALE GENOMIC DNA]</scope>
    <source>
        <strain evidence="4 5">M1803</strain>
    </source>
</reference>
<comment type="subcellular location">
    <subcellularLocation>
        <location evidence="1">Secreted</location>
    </subcellularLocation>
</comment>
<dbReference type="InterPro" id="IPR050557">
    <property type="entry name" value="RTX_toxin/Mannuronan_C5-epim"/>
</dbReference>
<gene>
    <name evidence="4" type="ORF">IPV69_07185</name>
</gene>
<name>A0A7M2X0F0_9BACT</name>
<keyword evidence="5" id="KW-1185">Reference proteome</keyword>
<dbReference type="GO" id="GO:0005509">
    <property type="term" value="F:calcium ion binding"/>
    <property type="evidence" value="ECO:0007669"/>
    <property type="project" value="InterPro"/>
</dbReference>
<evidence type="ECO:0008006" key="6">
    <source>
        <dbReference type="Google" id="ProtNLM"/>
    </source>
</evidence>
<keyword evidence="2" id="KW-0964">Secreted</keyword>
<dbReference type="InterPro" id="IPR018511">
    <property type="entry name" value="Hemolysin-typ_Ca-bd_CS"/>
</dbReference>
<evidence type="ECO:0000313" key="5">
    <source>
        <dbReference type="Proteomes" id="UP000593765"/>
    </source>
</evidence>
<dbReference type="KEGG" id="hbs:IPV69_07185"/>
<dbReference type="SUPFAM" id="SSF51120">
    <property type="entry name" value="beta-Roll"/>
    <property type="match status" value="2"/>
</dbReference>
<evidence type="ECO:0000313" key="4">
    <source>
        <dbReference type="EMBL" id="QOV91134.1"/>
    </source>
</evidence>
<feature type="region of interest" description="Disordered" evidence="3">
    <location>
        <begin position="196"/>
        <end position="221"/>
    </location>
</feature>
<dbReference type="GO" id="GO:0005576">
    <property type="term" value="C:extracellular region"/>
    <property type="evidence" value="ECO:0007669"/>
    <property type="project" value="UniProtKB-SubCell"/>
</dbReference>
<dbReference type="EMBL" id="CP063458">
    <property type="protein sequence ID" value="QOV91134.1"/>
    <property type="molecule type" value="Genomic_DNA"/>
</dbReference>
<evidence type="ECO:0000256" key="2">
    <source>
        <dbReference type="ARBA" id="ARBA00022525"/>
    </source>
</evidence>
<dbReference type="AlphaFoldDB" id="A0A7M2X0F0"/>
<dbReference type="InterPro" id="IPR011049">
    <property type="entry name" value="Serralysin-like_metalloprot_C"/>
</dbReference>
<evidence type="ECO:0000256" key="1">
    <source>
        <dbReference type="ARBA" id="ARBA00004613"/>
    </source>
</evidence>
<accession>A0A7M2X0F0</accession>
<evidence type="ECO:0000256" key="3">
    <source>
        <dbReference type="SAM" id="MobiDB-lite"/>
    </source>
</evidence>